<dbReference type="OrthoDB" id="9814566at2"/>
<evidence type="ECO:0000313" key="2">
    <source>
        <dbReference type="Proteomes" id="UP000245506"/>
    </source>
</evidence>
<dbReference type="InterPro" id="IPR025990">
    <property type="entry name" value="zinc_ribbon_bacterial"/>
</dbReference>
<reference evidence="1 2" key="1">
    <citation type="submission" date="2018-05" db="EMBL/GenBank/DDBJ databases">
        <title>Leucothrix arctica sp. nov., isolated from Arctic seawater.</title>
        <authorList>
            <person name="Choi A."/>
            <person name="Baek K."/>
        </authorList>
    </citation>
    <scope>NUCLEOTIDE SEQUENCE [LARGE SCALE GENOMIC DNA]</scope>
    <source>
        <strain evidence="1 2">IMCC9719</strain>
    </source>
</reference>
<dbReference type="PIRSF" id="PIRSF037225">
    <property type="entry name" value="UCP037225"/>
    <property type="match status" value="1"/>
</dbReference>
<dbReference type="Pfam" id="PF14255">
    <property type="entry name" value="Zn_ribbon_21"/>
    <property type="match status" value="1"/>
</dbReference>
<dbReference type="Proteomes" id="UP000245506">
    <property type="component" value="Unassembled WGS sequence"/>
</dbReference>
<organism evidence="1 2">
    <name type="scientific">Leucothrix arctica</name>
    <dbReference type="NCBI Taxonomy" id="1481894"/>
    <lineage>
        <taxon>Bacteria</taxon>
        <taxon>Pseudomonadati</taxon>
        <taxon>Pseudomonadota</taxon>
        <taxon>Gammaproteobacteria</taxon>
        <taxon>Thiotrichales</taxon>
        <taxon>Thiotrichaceae</taxon>
        <taxon>Leucothrix</taxon>
    </lineage>
</organism>
<evidence type="ECO:0000313" key="1">
    <source>
        <dbReference type="EMBL" id="PWQ95513.1"/>
    </source>
</evidence>
<dbReference type="RefSeq" id="WP_109823692.1">
    <property type="nucleotide sequence ID" value="NZ_QGKL01000033.1"/>
</dbReference>
<proteinExistence type="predicted"/>
<comment type="caution">
    <text evidence="1">The sequence shown here is derived from an EMBL/GenBank/DDBJ whole genome shotgun (WGS) entry which is preliminary data.</text>
</comment>
<gene>
    <name evidence="1" type="ORF">DKT75_12065</name>
</gene>
<accession>A0A317CDV5</accession>
<name>A0A317CDV5_9GAMM</name>
<dbReference type="InterPro" id="IPR017143">
    <property type="entry name" value="UCP037225"/>
</dbReference>
<keyword evidence="2" id="KW-1185">Reference proteome</keyword>
<protein>
    <submittedName>
        <fullName evidence="1">CPXCG motif-containing cysteine-rich protein</fullName>
    </submittedName>
</protein>
<sequence>MSFLHETEVSCPYCGESLDVLLDPQDIDQQYIEDCQVCCRPINFLVSGDEENGLSVQVHGENEM</sequence>
<dbReference type="AlphaFoldDB" id="A0A317CDV5"/>
<dbReference type="EMBL" id="QGKL01000033">
    <property type="protein sequence ID" value="PWQ95513.1"/>
    <property type="molecule type" value="Genomic_DNA"/>
</dbReference>